<keyword evidence="2" id="KW-0812">Transmembrane</keyword>
<name>A0ABU4KFA4_9ACTN</name>
<sequence length="113" mass="12190">MKVDDHAGSGPRSPRPSGHQGGDRDDVLFGHDVSGWGWFAMSAGMIAFWALIIAAAAVLLLRNLSRAAEPTPSPAAPSPEQPLAEWFARGDIDEEDYRRRLHAPQATGPHNIP</sequence>
<gene>
    <name evidence="3" type="ORF">R2363_30215</name>
</gene>
<evidence type="ECO:0000313" key="4">
    <source>
        <dbReference type="Proteomes" id="UP001278571"/>
    </source>
</evidence>
<accession>A0ABU4KFA4</accession>
<organism evidence="3 4">
    <name type="scientific">Streptomyces roseolus</name>
    <dbReference type="NCBI Taxonomy" id="67358"/>
    <lineage>
        <taxon>Bacteria</taxon>
        <taxon>Bacillati</taxon>
        <taxon>Actinomycetota</taxon>
        <taxon>Actinomycetes</taxon>
        <taxon>Kitasatosporales</taxon>
        <taxon>Streptomycetaceae</taxon>
        <taxon>Streptomyces</taxon>
    </lineage>
</organism>
<feature type="region of interest" description="Disordered" evidence="1">
    <location>
        <begin position="1"/>
        <end position="26"/>
    </location>
</feature>
<evidence type="ECO:0000256" key="2">
    <source>
        <dbReference type="SAM" id="Phobius"/>
    </source>
</evidence>
<feature type="region of interest" description="Disordered" evidence="1">
    <location>
        <begin position="68"/>
        <end position="89"/>
    </location>
</feature>
<feature type="transmembrane region" description="Helical" evidence="2">
    <location>
        <begin position="36"/>
        <end position="61"/>
    </location>
</feature>
<dbReference type="Proteomes" id="UP001278571">
    <property type="component" value="Unassembled WGS sequence"/>
</dbReference>
<dbReference type="EMBL" id="JAWJZF010000492">
    <property type="protein sequence ID" value="MDX2296441.1"/>
    <property type="molecule type" value="Genomic_DNA"/>
</dbReference>
<proteinExistence type="predicted"/>
<evidence type="ECO:0000313" key="3">
    <source>
        <dbReference type="EMBL" id="MDX2296441.1"/>
    </source>
</evidence>
<keyword evidence="2" id="KW-0472">Membrane</keyword>
<keyword evidence="2" id="KW-1133">Transmembrane helix</keyword>
<feature type="compositionally biased region" description="Pro residues" evidence="1">
    <location>
        <begin position="71"/>
        <end position="80"/>
    </location>
</feature>
<comment type="caution">
    <text evidence="3">The sequence shown here is derived from an EMBL/GenBank/DDBJ whole genome shotgun (WGS) entry which is preliminary data.</text>
</comment>
<reference evidence="3 4" key="1">
    <citation type="submission" date="2023-10" db="EMBL/GenBank/DDBJ databases">
        <authorList>
            <person name="Wang X.X."/>
        </authorList>
    </citation>
    <scope>NUCLEOTIDE SEQUENCE [LARGE SCALE GENOMIC DNA]</scope>
    <source>
        <strain evidence="3 4">NBRC 12816</strain>
    </source>
</reference>
<keyword evidence="4" id="KW-1185">Reference proteome</keyword>
<dbReference type="RefSeq" id="WP_319012606.1">
    <property type="nucleotide sequence ID" value="NZ_JAWJZF010000492.1"/>
</dbReference>
<evidence type="ECO:0000256" key="1">
    <source>
        <dbReference type="SAM" id="MobiDB-lite"/>
    </source>
</evidence>
<protein>
    <submittedName>
        <fullName evidence="3">SHOCT domain-containing protein</fullName>
    </submittedName>
</protein>